<protein>
    <recommendedName>
        <fullName evidence="3">snRNA-activating protein complex subunit 1</fullName>
    </recommendedName>
</protein>
<evidence type="ECO:0008006" key="3">
    <source>
        <dbReference type="Google" id="ProtNLM"/>
    </source>
</evidence>
<dbReference type="PANTHER" id="PTHR15131:SF3">
    <property type="entry name" value="SNRNA-ACTIVATING PROTEIN COMPLEX SUBUNIT 1"/>
    <property type="match status" value="1"/>
</dbReference>
<dbReference type="AlphaFoldDB" id="F4WR08"/>
<keyword evidence="2" id="KW-1185">Reference proteome</keyword>
<dbReference type="PANTHER" id="PTHR15131">
    <property type="entry name" value="SMALL NUCLEAR RNA ACTIVATING COMPLEX, POLYPEPTIDE 1"/>
    <property type="match status" value="1"/>
</dbReference>
<evidence type="ECO:0000313" key="2">
    <source>
        <dbReference type="Proteomes" id="UP000007755"/>
    </source>
</evidence>
<accession>F4WR08</accession>
<dbReference type="EMBL" id="GL888280">
    <property type="protein sequence ID" value="EGI63366.1"/>
    <property type="molecule type" value="Genomic_DNA"/>
</dbReference>
<dbReference type="GO" id="GO:0043565">
    <property type="term" value="F:sequence-specific DNA binding"/>
    <property type="evidence" value="ECO:0007669"/>
    <property type="project" value="TreeGrafter"/>
</dbReference>
<evidence type="ECO:0000313" key="1">
    <source>
        <dbReference type="EMBL" id="EGI63366.1"/>
    </source>
</evidence>
<dbReference type="GO" id="GO:0042796">
    <property type="term" value="P:snRNA transcription by RNA polymerase III"/>
    <property type="evidence" value="ECO:0007669"/>
    <property type="project" value="TreeGrafter"/>
</dbReference>
<organism evidence="2">
    <name type="scientific">Acromyrmex echinatior</name>
    <name type="common">Panamanian leafcutter ant</name>
    <name type="synonym">Acromyrmex octospinosus echinatior</name>
    <dbReference type="NCBI Taxonomy" id="103372"/>
    <lineage>
        <taxon>Eukaryota</taxon>
        <taxon>Metazoa</taxon>
        <taxon>Ecdysozoa</taxon>
        <taxon>Arthropoda</taxon>
        <taxon>Hexapoda</taxon>
        <taxon>Insecta</taxon>
        <taxon>Pterygota</taxon>
        <taxon>Neoptera</taxon>
        <taxon>Endopterygota</taxon>
        <taxon>Hymenoptera</taxon>
        <taxon>Apocrita</taxon>
        <taxon>Aculeata</taxon>
        <taxon>Formicoidea</taxon>
        <taxon>Formicidae</taxon>
        <taxon>Myrmicinae</taxon>
        <taxon>Acromyrmex</taxon>
    </lineage>
</organism>
<reference evidence="1" key="1">
    <citation type="submission" date="2011-02" db="EMBL/GenBank/DDBJ databases">
        <title>The genome of the leaf-cutting ant Acromyrmex echinatior suggests key adaptations to social evolution and fungus farming.</title>
        <authorList>
            <person name="Nygaard S."/>
            <person name="Zhang G."/>
        </authorList>
    </citation>
    <scope>NUCLEOTIDE SEQUENCE</scope>
</reference>
<dbReference type="InParanoid" id="F4WR08"/>
<dbReference type="GO" id="GO:0019185">
    <property type="term" value="C:snRNA-activating protein complex"/>
    <property type="evidence" value="ECO:0007669"/>
    <property type="project" value="TreeGrafter"/>
</dbReference>
<dbReference type="Proteomes" id="UP000007755">
    <property type="component" value="Unassembled WGS sequence"/>
</dbReference>
<dbReference type="InterPro" id="IPR019188">
    <property type="entry name" value="SNAPC1"/>
</dbReference>
<dbReference type="Pfam" id="PF09808">
    <property type="entry name" value="SNAPC1"/>
    <property type="match status" value="1"/>
</dbReference>
<dbReference type="OrthoDB" id="20127at2759"/>
<dbReference type="GO" id="GO:0042795">
    <property type="term" value="P:snRNA transcription by RNA polymerase II"/>
    <property type="evidence" value="ECO:0007669"/>
    <property type="project" value="TreeGrafter"/>
</dbReference>
<sequence>MSSSCYKAQNFLDDLCKSSYHPSEAALTTFCEDALCIIKQFLVNASSLKERIGALYLTYGVYYKMPIKQLKIRMTLSDWSCLMELHSQIKQEEYHDANYILCKMIVDRIFIHCISDRELTVLSKEHERKKRNKNVSMYQWPNSWSLTMRRNCSSVRSQLENYADEKDTASIILIYIIKVMTLIDLQQVLGGGLRYKKLLKLQKRRPLPKICYKLLRIITLIIYVKVKVISAMSFKYGIERHFYEKQEQPKLDVNLMPEIKELAAPEKLLSTISKLSKVYEEKKRTLYDAEGDSSLQLYDASIADNIVDNIRTIQSESRIFVKSFDVKNPSSSKPSTASAAAALTETVQKGQKRIRVRKNQVLSKIGRAFEKGLQSEEESETEQEDTYPVHPYISLVNNTDHKRDKTFLDSYLEVNDSDCTVNGHVHSYPVVQPQRYGTMRSCDDTSDVSVMFSPVLRSHIRPMFKSYRYNRLGMKNKVQGLDVLEN</sequence>
<gene>
    <name evidence="1" type="ORF">G5I_08256</name>
</gene>
<name>F4WR08_ACREC</name>
<proteinExistence type="predicted"/>
<dbReference type="STRING" id="103372.F4WR08"/>